<dbReference type="SUPFAM" id="SSF48371">
    <property type="entry name" value="ARM repeat"/>
    <property type="match status" value="1"/>
</dbReference>
<dbReference type="RefSeq" id="WP_345264192.1">
    <property type="nucleotide sequence ID" value="NZ_BAABHB010000001.1"/>
</dbReference>
<dbReference type="InterPro" id="IPR011989">
    <property type="entry name" value="ARM-like"/>
</dbReference>
<proteinExistence type="predicted"/>
<keyword evidence="1" id="KW-0812">Transmembrane</keyword>
<sequence length="270" mass="30257">MKQDIDKLLEKYYNGETSLEEEKQLRQYFQREPIPEHLQSHAGPFRYFAEERNQQPSETMNTRLAAKLDEQVPAGRVVKFPAWTMQLAASVALLIVGFAGGLFYSESQSRQTNTQTMTATGNPSNGVDSPAGGHEIKQVLAFEHAEKTSASERIQAVNQCTDLDQADQEITQLLINTLNFDANVNVRLAACQALLRFESEPGVREALIQSLQIQTDPNIQITLIEALVAMKEKRAVNQMQQLLRNRDVLEIVRVKAEEGLNVLSNQNSTS</sequence>
<accession>A0ABP8JZ68</accession>
<gene>
    <name evidence="2" type="ORF">GCM10023187_08010</name>
</gene>
<evidence type="ECO:0000313" key="2">
    <source>
        <dbReference type="EMBL" id="GAA4397979.1"/>
    </source>
</evidence>
<keyword evidence="3" id="KW-1185">Reference proteome</keyword>
<dbReference type="Gene3D" id="1.25.10.10">
    <property type="entry name" value="Leucine-rich Repeat Variant"/>
    <property type="match status" value="1"/>
</dbReference>
<dbReference type="InterPro" id="IPR016024">
    <property type="entry name" value="ARM-type_fold"/>
</dbReference>
<evidence type="ECO:0000313" key="3">
    <source>
        <dbReference type="Proteomes" id="UP001500936"/>
    </source>
</evidence>
<comment type="caution">
    <text evidence="2">The sequence shown here is derived from an EMBL/GenBank/DDBJ whole genome shotgun (WGS) entry which is preliminary data.</text>
</comment>
<name>A0ABP8JZ68_9BACT</name>
<organism evidence="2 3">
    <name type="scientific">Nibrella viscosa</name>
    <dbReference type="NCBI Taxonomy" id="1084524"/>
    <lineage>
        <taxon>Bacteria</taxon>
        <taxon>Pseudomonadati</taxon>
        <taxon>Bacteroidota</taxon>
        <taxon>Cytophagia</taxon>
        <taxon>Cytophagales</taxon>
        <taxon>Spirosomataceae</taxon>
        <taxon>Nibrella</taxon>
    </lineage>
</organism>
<evidence type="ECO:0000256" key="1">
    <source>
        <dbReference type="SAM" id="Phobius"/>
    </source>
</evidence>
<evidence type="ECO:0008006" key="4">
    <source>
        <dbReference type="Google" id="ProtNLM"/>
    </source>
</evidence>
<feature type="transmembrane region" description="Helical" evidence="1">
    <location>
        <begin position="83"/>
        <end position="104"/>
    </location>
</feature>
<dbReference type="Pfam" id="PF13646">
    <property type="entry name" value="HEAT_2"/>
    <property type="match status" value="1"/>
</dbReference>
<keyword evidence="1" id="KW-1133">Transmembrane helix</keyword>
<reference evidence="3" key="1">
    <citation type="journal article" date="2019" name="Int. J. Syst. Evol. Microbiol.">
        <title>The Global Catalogue of Microorganisms (GCM) 10K type strain sequencing project: providing services to taxonomists for standard genome sequencing and annotation.</title>
        <authorList>
            <consortium name="The Broad Institute Genomics Platform"/>
            <consortium name="The Broad Institute Genome Sequencing Center for Infectious Disease"/>
            <person name="Wu L."/>
            <person name="Ma J."/>
        </authorList>
    </citation>
    <scope>NUCLEOTIDE SEQUENCE [LARGE SCALE GENOMIC DNA]</scope>
    <source>
        <strain evidence="3">JCM 17925</strain>
    </source>
</reference>
<keyword evidence="1" id="KW-0472">Membrane</keyword>
<protein>
    <recommendedName>
        <fullName evidence="4">HEAT repeat-containing protein</fullName>
    </recommendedName>
</protein>
<dbReference type="Proteomes" id="UP001500936">
    <property type="component" value="Unassembled WGS sequence"/>
</dbReference>
<dbReference type="EMBL" id="BAABHB010000001">
    <property type="protein sequence ID" value="GAA4397979.1"/>
    <property type="molecule type" value="Genomic_DNA"/>
</dbReference>